<organism evidence="3 4">
    <name type="scientific">Stylonychia lemnae</name>
    <name type="common">Ciliate</name>
    <dbReference type="NCBI Taxonomy" id="5949"/>
    <lineage>
        <taxon>Eukaryota</taxon>
        <taxon>Sar</taxon>
        <taxon>Alveolata</taxon>
        <taxon>Ciliophora</taxon>
        <taxon>Intramacronucleata</taxon>
        <taxon>Spirotrichea</taxon>
        <taxon>Stichotrichia</taxon>
        <taxon>Sporadotrichida</taxon>
        <taxon>Oxytrichidae</taxon>
        <taxon>Stylonychinae</taxon>
        <taxon>Stylonychia</taxon>
    </lineage>
</organism>
<gene>
    <name evidence="3" type="primary">Contig13012.g13872</name>
    <name evidence="3" type="ORF">STYLEM_14713</name>
</gene>
<proteinExistence type="predicted"/>
<dbReference type="InterPro" id="IPR001005">
    <property type="entry name" value="SANT/Myb"/>
</dbReference>
<dbReference type="InterPro" id="IPR009057">
    <property type="entry name" value="Homeodomain-like_sf"/>
</dbReference>
<dbReference type="InParanoid" id="A0A078AUE5"/>
<feature type="domain" description="Myb-like" evidence="2">
    <location>
        <begin position="150"/>
        <end position="199"/>
    </location>
</feature>
<evidence type="ECO:0000313" key="3">
    <source>
        <dbReference type="EMBL" id="CDW85631.1"/>
    </source>
</evidence>
<protein>
    <recommendedName>
        <fullName evidence="2">Myb-like domain-containing protein</fullName>
    </recommendedName>
</protein>
<dbReference type="CDD" id="cd00167">
    <property type="entry name" value="SANT"/>
    <property type="match status" value="1"/>
</dbReference>
<evidence type="ECO:0000259" key="2">
    <source>
        <dbReference type="PROSITE" id="PS50090"/>
    </source>
</evidence>
<dbReference type="OrthoDB" id="411372at2759"/>
<dbReference type="Gene3D" id="1.10.10.60">
    <property type="entry name" value="Homeodomain-like"/>
    <property type="match status" value="1"/>
</dbReference>
<keyword evidence="4" id="KW-1185">Reference proteome</keyword>
<sequence length="412" mass="48038">MTREILQIIRRYQSSFNLLNKQINPSELSKAQMLAFQICVTPKCSKLEFQNAIKSAVYPVYLEQDCIDIQISLLKGKYLIKEKTPIIIIRNREVNVYLRQILLVKLKQSDIDEWLLGFLKIFETCAHQLLEKAIQKHSIQLYEIKEDEGNKWSNIEQQRLEHSVRLYKNIKDDSKWEMIADIIETRKAAQCKKQIIQMAQKDKTPDPQPQQEEEKDNQVKDEIPDIHLETEEIREAIRNLQNYKRATIQLLGLKMSNIGTMFLQNITFSCQCLGCNGQFNITCKLLSLKQKILSFDSPCPVCKRNIKLYTNYQFMHQQNVQDCATVAAVNVKVNELKGINYAFTCATCDKTYIQNQNTLTFFMDLNCMECYVKTHLEFQNHIMYPYVAAPDINIINPGDKSQQIQSKGKKKK</sequence>
<name>A0A078AUE5_STYLE</name>
<evidence type="ECO:0000256" key="1">
    <source>
        <dbReference type="SAM" id="MobiDB-lite"/>
    </source>
</evidence>
<dbReference type="AlphaFoldDB" id="A0A078AUE5"/>
<dbReference type="SUPFAM" id="SSF46689">
    <property type="entry name" value="Homeodomain-like"/>
    <property type="match status" value="1"/>
</dbReference>
<dbReference type="Proteomes" id="UP000039865">
    <property type="component" value="Unassembled WGS sequence"/>
</dbReference>
<feature type="region of interest" description="Disordered" evidence="1">
    <location>
        <begin position="199"/>
        <end position="221"/>
    </location>
</feature>
<evidence type="ECO:0000313" key="4">
    <source>
        <dbReference type="Proteomes" id="UP000039865"/>
    </source>
</evidence>
<accession>A0A078AUE5</accession>
<reference evidence="3 4" key="1">
    <citation type="submission" date="2014-06" db="EMBL/GenBank/DDBJ databases">
        <authorList>
            <person name="Swart Estienne"/>
        </authorList>
    </citation>
    <scope>NUCLEOTIDE SEQUENCE [LARGE SCALE GENOMIC DNA]</scope>
    <source>
        <strain evidence="3 4">130c</strain>
    </source>
</reference>
<dbReference type="EMBL" id="CCKQ01013916">
    <property type="protein sequence ID" value="CDW85631.1"/>
    <property type="molecule type" value="Genomic_DNA"/>
</dbReference>
<dbReference type="SMART" id="SM00717">
    <property type="entry name" value="SANT"/>
    <property type="match status" value="1"/>
</dbReference>
<dbReference type="PROSITE" id="PS50090">
    <property type="entry name" value="MYB_LIKE"/>
    <property type="match status" value="1"/>
</dbReference>